<sequence length="586" mass="64636">MNKKDLIPVILLALLIPAWMFIDRTFIAPKYPAKTPAPVEQAATEAPLAGNTEGVALPETAAEAATKVAQAIPEAVVVPDEEVTGELSNDIVKLTVTSLGGGIKTATLLEYPKFKGEPDPVVLDFSGATALAYEGLAGIGDQESLNIKTLDDSKTAVFTKTWKGGTAFERTITLGNGYLLTIKDRFINSSPEPWNIPAIRILTGPMQNPPTIKAMKGVSILGVDSYAPIAGINYWGRKLNKLFKEAGKPETLDAVPEGMSNMPVDWVAAKNKFFTQILSPTEPIATMALLCQRDPAEKGILPSEIRAALAFKPAAVNAGDALELDYTYFIGPKKYSTLEAVGNNMQGVMEFETTGIFSFMNWLMEPARRALLWTLNLFYGIVRNYGIAIILLTLLVRILFWPLTHKSTESMRRMQEIQPEVKALQAKYGKANPQKLQQETMKLYKEKKVNPMGGCLPMVVQIPVFIALFTVLRNAIELRYAGFLWISDLSTAENLFAGQIPFVGSLNILPLLMSASMVWQQKMTPTAVATPEQQQQQKMMTFMMPIMMLFFFYTMPSGLVLYWTTSNLLMIAQTGLRNLKKKKAEA</sequence>
<evidence type="ECO:0000313" key="17">
    <source>
        <dbReference type="Proteomes" id="UP000346198"/>
    </source>
</evidence>
<keyword evidence="7 13" id="KW-0653">Protein transport</keyword>
<keyword evidence="6 13" id="KW-0812">Transmembrane</keyword>
<evidence type="ECO:0000256" key="7">
    <source>
        <dbReference type="ARBA" id="ARBA00022927"/>
    </source>
</evidence>
<dbReference type="GO" id="GO:0032977">
    <property type="term" value="F:membrane insertase activity"/>
    <property type="evidence" value="ECO:0007669"/>
    <property type="project" value="InterPro"/>
</dbReference>
<dbReference type="InterPro" id="IPR001708">
    <property type="entry name" value="YidC/ALB3/OXA1/COX18"/>
</dbReference>
<evidence type="ECO:0000256" key="2">
    <source>
        <dbReference type="ARBA" id="ARBA00010527"/>
    </source>
</evidence>
<dbReference type="CDD" id="cd20070">
    <property type="entry name" value="5TM_YidC_Alb3"/>
    <property type="match status" value="1"/>
</dbReference>
<evidence type="ECO:0000256" key="13">
    <source>
        <dbReference type="HAMAP-Rule" id="MF_01810"/>
    </source>
</evidence>
<comment type="subcellular location">
    <subcellularLocation>
        <location evidence="1">Cell inner membrane</location>
        <topology evidence="1">Multi-pass membrane protein</topology>
    </subcellularLocation>
    <subcellularLocation>
        <location evidence="13">Cell membrane</location>
        <topology evidence="13">Multi-pass membrane protein</topology>
    </subcellularLocation>
</comment>
<dbReference type="AlphaFoldDB" id="A0A6C2UMG2"/>
<dbReference type="RefSeq" id="WP_136062674.1">
    <property type="nucleotide sequence ID" value="NZ_CAAHFH010000002.1"/>
</dbReference>
<dbReference type="Pfam" id="PF14849">
    <property type="entry name" value="YidC_periplas"/>
    <property type="match status" value="1"/>
</dbReference>
<evidence type="ECO:0000256" key="10">
    <source>
        <dbReference type="ARBA" id="ARBA00023186"/>
    </source>
</evidence>
<dbReference type="Proteomes" id="UP000346198">
    <property type="component" value="Unassembled WGS sequence"/>
</dbReference>
<evidence type="ECO:0000256" key="6">
    <source>
        <dbReference type="ARBA" id="ARBA00022692"/>
    </source>
</evidence>
<protein>
    <recommendedName>
        <fullName evidence="3 13">Membrane protein insertase YidC</fullName>
    </recommendedName>
    <alternativeName>
        <fullName evidence="12 13">Foldase YidC</fullName>
    </alternativeName>
    <alternativeName>
        <fullName evidence="11 13">Membrane integrase YidC</fullName>
    </alternativeName>
    <alternativeName>
        <fullName evidence="13">Membrane protein YidC</fullName>
    </alternativeName>
</protein>
<evidence type="ECO:0000313" key="16">
    <source>
        <dbReference type="EMBL" id="VGO21189.1"/>
    </source>
</evidence>
<dbReference type="GO" id="GO:0005886">
    <property type="term" value="C:plasma membrane"/>
    <property type="evidence" value="ECO:0007669"/>
    <property type="project" value="UniProtKB-SubCell"/>
</dbReference>
<keyword evidence="8 13" id="KW-1133">Transmembrane helix</keyword>
<dbReference type="HAMAP" id="MF_01810">
    <property type="entry name" value="YidC_type1"/>
    <property type="match status" value="1"/>
</dbReference>
<comment type="similarity">
    <text evidence="2 13">Belongs to the OXA1/ALB3/YidC family. Type 1 subfamily.</text>
</comment>
<evidence type="ECO:0000256" key="1">
    <source>
        <dbReference type="ARBA" id="ARBA00004429"/>
    </source>
</evidence>
<dbReference type="Gene3D" id="2.70.98.90">
    <property type="match status" value="1"/>
</dbReference>
<gene>
    <name evidence="13 16" type="primary">yidC</name>
    <name evidence="16" type="ORF">SCARR_03260</name>
</gene>
<dbReference type="InterPro" id="IPR038221">
    <property type="entry name" value="YidC_periplasmic_sf"/>
</dbReference>
<comment type="function">
    <text evidence="13">Required for the insertion and/or proper folding and/or complex formation of integral membrane proteins into the membrane. Involved in integration of membrane proteins that insert both dependently and independently of the Sec translocase complex, as well as at least some lipoproteins. Aids folding of multispanning membrane proteins.</text>
</comment>
<organism evidence="16 17">
    <name type="scientific">Pontiella sulfatireligans</name>
    <dbReference type="NCBI Taxonomy" id="2750658"/>
    <lineage>
        <taxon>Bacteria</taxon>
        <taxon>Pseudomonadati</taxon>
        <taxon>Kiritimatiellota</taxon>
        <taxon>Kiritimatiellia</taxon>
        <taxon>Kiritimatiellales</taxon>
        <taxon>Pontiellaceae</taxon>
        <taxon>Pontiella</taxon>
    </lineage>
</organism>
<dbReference type="PRINTS" id="PR01900">
    <property type="entry name" value="YIDCPROTEIN"/>
</dbReference>
<dbReference type="NCBIfam" id="TIGR03592">
    <property type="entry name" value="yidC_oxa1_cterm"/>
    <property type="match status" value="1"/>
</dbReference>
<keyword evidence="4 13" id="KW-0813">Transport</keyword>
<feature type="transmembrane region" description="Helical" evidence="13">
    <location>
        <begin position="540"/>
        <end position="563"/>
    </location>
</feature>
<evidence type="ECO:0000256" key="9">
    <source>
        <dbReference type="ARBA" id="ARBA00023136"/>
    </source>
</evidence>
<dbReference type="GO" id="GO:0015031">
    <property type="term" value="P:protein transport"/>
    <property type="evidence" value="ECO:0007669"/>
    <property type="project" value="UniProtKB-KW"/>
</dbReference>
<feature type="domain" description="Membrane insertase YidC N-terminal" evidence="15">
    <location>
        <begin position="87"/>
        <end position="360"/>
    </location>
</feature>
<evidence type="ECO:0000256" key="3">
    <source>
        <dbReference type="ARBA" id="ARBA00015325"/>
    </source>
</evidence>
<dbReference type="CDD" id="cd19961">
    <property type="entry name" value="EcYidC-like_peri"/>
    <property type="match status" value="1"/>
</dbReference>
<comment type="subunit">
    <text evidence="13">Interacts with the Sec translocase complex via SecD. Specifically interacts with transmembrane segments of nascent integral membrane proteins during membrane integration.</text>
</comment>
<reference evidence="16 17" key="1">
    <citation type="submission" date="2019-04" db="EMBL/GenBank/DDBJ databases">
        <authorList>
            <person name="Van Vliet M D."/>
        </authorList>
    </citation>
    <scope>NUCLEOTIDE SEQUENCE [LARGE SCALE GENOMIC DNA]</scope>
    <source>
        <strain evidence="16 17">F21</strain>
    </source>
</reference>
<accession>A0A6C2UMG2</accession>
<feature type="transmembrane region" description="Helical" evidence="13">
    <location>
        <begin position="385"/>
        <end position="404"/>
    </location>
</feature>
<dbReference type="InterPro" id="IPR028053">
    <property type="entry name" value="Membr_insert_YidC_N"/>
</dbReference>
<dbReference type="InterPro" id="IPR028055">
    <property type="entry name" value="YidC/Oxa/ALB_C"/>
</dbReference>
<proteinExistence type="inferred from homology"/>
<evidence type="ECO:0000259" key="15">
    <source>
        <dbReference type="Pfam" id="PF14849"/>
    </source>
</evidence>
<name>A0A6C2UMG2_9BACT</name>
<dbReference type="PANTHER" id="PTHR12428">
    <property type="entry name" value="OXA1"/>
    <property type="match status" value="1"/>
</dbReference>
<dbReference type="GO" id="GO:0051205">
    <property type="term" value="P:protein insertion into membrane"/>
    <property type="evidence" value="ECO:0007669"/>
    <property type="project" value="TreeGrafter"/>
</dbReference>
<dbReference type="NCBIfam" id="TIGR03593">
    <property type="entry name" value="yidC_nterm"/>
    <property type="match status" value="1"/>
</dbReference>
<keyword evidence="9 13" id="KW-0472">Membrane</keyword>
<keyword evidence="5 13" id="KW-1003">Cell membrane</keyword>
<keyword evidence="17" id="KW-1185">Reference proteome</keyword>
<dbReference type="PRINTS" id="PR00701">
    <property type="entry name" value="60KDINNERMP"/>
</dbReference>
<evidence type="ECO:0000256" key="4">
    <source>
        <dbReference type="ARBA" id="ARBA00022448"/>
    </source>
</evidence>
<evidence type="ECO:0000256" key="11">
    <source>
        <dbReference type="ARBA" id="ARBA00033245"/>
    </source>
</evidence>
<feature type="transmembrane region" description="Helical" evidence="13">
    <location>
        <begin position="496"/>
        <end position="519"/>
    </location>
</feature>
<evidence type="ECO:0000256" key="5">
    <source>
        <dbReference type="ARBA" id="ARBA00022475"/>
    </source>
</evidence>
<feature type="domain" description="Membrane insertase YidC/Oxa/ALB C-terminal" evidence="14">
    <location>
        <begin position="385"/>
        <end position="574"/>
    </location>
</feature>
<keyword evidence="10 13" id="KW-0143">Chaperone</keyword>
<dbReference type="InterPro" id="IPR019998">
    <property type="entry name" value="Membr_insert_YidC"/>
</dbReference>
<evidence type="ECO:0000259" key="14">
    <source>
        <dbReference type="Pfam" id="PF02096"/>
    </source>
</evidence>
<feature type="transmembrane region" description="Helical" evidence="13">
    <location>
        <begin position="455"/>
        <end position="476"/>
    </location>
</feature>
<dbReference type="PANTHER" id="PTHR12428:SF65">
    <property type="entry name" value="CYTOCHROME C OXIDASE ASSEMBLY PROTEIN COX18, MITOCHONDRIAL"/>
    <property type="match status" value="1"/>
</dbReference>
<evidence type="ECO:0000256" key="8">
    <source>
        <dbReference type="ARBA" id="ARBA00022989"/>
    </source>
</evidence>
<dbReference type="Pfam" id="PF02096">
    <property type="entry name" value="60KD_IMP"/>
    <property type="match status" value="1"/>
</dbReference>
<dbReference type="EMBL" id="CAAHFH010000002">
    <property type="protein sequence ID" value="VGO21189.1"/>
    <property type="molecule type" value="Genomic_DNA"/>
</dbReference>
<evidence type="ECO:0000256" key="12">
    <source>
        <dbReference type="ARBA" id="ARBA00033342"/>
    </source>
</evidence>
<dbReference type="InterPro" id="IPR047196">
    <property type="entry name" value="YidC_ALB_C"/>
</dbReference>